<organism evidence="4 5">
    <name type="scientific">Flavobacterium ginsengiterrae</name>
    <dbReference type="NCBI Taxonomy" id="871695"/>
    <lineage>
        <taxon>Bacteria</taxon>
        <taxon>Pseudomonadati</taxon>
        <taxon>Bacteroidota</taxon>
        <taxon>Flavobacteriia</taxon>
        <taxon>Flavobacteriales</taxon>
        <taxon>Flavobacteriaceae</taxon>
        <taxon>Flavobacterium</taxon>
    </lineage>
</organism>
<dbReference type="InterPro" id="IPR017804">
    <property type="entry name" value="MeTrfase_EgtD-like"/>
</dbReference>
<name>A0ABP7G6K1_9FLAO</name>
<feature type="domain" description="Histidine-specific methyltransferase SAM-dependent" evidence="3">
    <location>
        <begin position="50"/>
        <end position="354"/>
    </location>
</feature>
<dbReference type="Gene3D" id="3.40.50.150">
    <property type="entry name" value="Vaccinia Virus protein VP39"/>
    <property type="match status" value="1"/>
</dbReference>
<dbReference type="InterPro" id="IPR035094">
    <property type="entry name" value="EgtD"/>
</dbReference>
<dbReference type="Pfam" id="PF10017">
    <property type="entry name" value="Methyltransf_33"/>
    <property type="match status" value="1"/>
</dbReference>
<evidence type="ECO:0000259" key="3">
    <source>
        <dbReference type="Pfam" id="PF10017"/>
    </source>
</evidence>
<dbReference type="PANTHER" id="PTHR43397">
    <property type="entry name" value="ERGOTHIONEINE BIOSYNTHESIS PROTEIN 1"/>
    <property type="match status" value="1"/>
</dbReference>
<dbReference type="EMBL" id="BAABDU010000002">
    <property type="protein sequence ID" value="GAA3757259.1"/>
    <property type="molecule type" value="Genomic_DNA"/>
</dbReference>
<comment type="caution">
    <text evidence="4">The sequence shown here is derived from an EMBL/GenBank/DDBJ whole genome shotgun (WGS) entry which is preliminary data.</text>
</comment>
<dbReference type="NCBIfam" id="TIGR03438">
    <property type="entry name" value="egtD_ergothio"/>
    <property type="match status" value="1"/>
</dbReference>
<keyword evidence="2" id="KW-0808">Transferase</keyword>
<proteinExistence type="predicted"/>
<evidence type="ECO:0000313" key="4">
    <source>
        <dbReference type="EMBL" id="GAA3757259.1"/>
    </source>
</evidence>
<gene>
    <name evidence="4" type="primary">egtD</name>
    <name evidence="4" type="ORF">GCM10022423_04450</name>
</gene>
<evidence type="ECO:0000256" key="1">
    <source>
        <dbReference type="ARBA" id="ARBA00022603"/>
    </source>
</evidence>
<keyword evidence="5" id="KW-1185">Reference proteome</keyword>
<dbReference type="InterPro" id="IPR019257">
    <property type="entry name" value="MeTrfase_dom"/>
</dbReference>
<dbReference type="InterPro" id="IPR051128">
    <property type="entry name" value="EgtD_Methyltrsf_superfamily"/>
</dbReference>
<accession>A0ABP7G6K1</accession>
<dbReference type="PANTHER" id="PTHR43397:SF1">
    <property type="entry name" value="ERGOTHIONEINE BIOSYNTHESIS PROTEIN 1"/>
    <property type="match status" value="1"/>
</dbReference>
<dbReference type="RefSeq" id="WP_345139663.1">
    <property type="nucleotide sequence ID" value="NZ_BAABDU010000002.1"/>
</dbReference>
<dbReference type="PIRSF" id="PIRSF018005">
    <property type="entry name" value="UCP018005"/>
    <property type="match status" value="1"/>
</dbReference>
<dbReference type="SUPFAM" id="SSF53335">
    <property type="entry name" value="S-adenosyl-L-methionine-dependent methyltransferases"/>
    <property type="match status" value="1"/>
</dbReference>
<evidence type="ECO:0000256" key="2">
    <source>
        <dbReference type="ARBA" id="ARBA00022679"/>
    </source>
</evidence>
<dbReference type="Proteomes" id="UP001500748">
    <property type="component" value="Unassembled WGS sequence"/>
</dbReference>
<protein>
    <submittedName>
        <fullName evidence="4">L-histidine N(Alpha)-methyltransferase</fullName>
    </submittedName>
</protein>
<evidence type="ECO:0000313" key="5">
    <source>
        <dbReference type="Proteomes" id="UP001500748"/>
    </source>
</evidence>
<sequence>MGKKLLVPFINIINGIGFHKNIKIEKTMNLSNTFTAGIIETAEENTSHFLEDVLDGLSQHPKHLQSKYFYDQRGDRLFQEIMTLPEYYLTRCEMDIFKHKTTDIADGIRADQTPFDLIELGAGDASKSMYLLRYLNEQNVDFTYMPIDISGNILSILDKKLKENIPDLDIQCLEGEYFEMLHKAAQLSSRRKVILFLGSNIGNMELDEAYQFCLELRKNLNKGDVVMIGFDLKKEPNTILNAYNDSKGVTASFNLNLLERINKELNADFIVDQFEHYETYDPLTGACRSYLISLQEQKVTVRDKTFHFDANEPIYMEVSQKFSDEDIENMAAKSGFQFVHNIKDNKEWFMDAFWTAV</sequence>
<dbReference type="InterPro" id="IPR029063">
    <property type="entry name" value="SAM-dependent_MTases_sf"/>
</dbReference>
<reference evidence="5" key="1">
    <citation type="journal article" date="2019" name="Int. J. Syst. Evol. Microbiol.">
        <title>The Global Catalogue of Microorganisms (GCM) 10K type strain sequencing project: providing services to taxonomists for standard genome sequencing and annotation.</title>
        <authorList>
            <consortium name="The Broad Institute Genomics Platform"/>
            <consortium name="The Broad Institute Genome Sequencing Center for Infectious Disease"/>
            <person name="Wu L."/>
            <person name="Ma J."/>
        </authorList>
    </citation>
    <scope>NUCLEOTIDE SEQUENCE [LARGE SCALE GENOMIC DNA]</scope>
    <source>
        <strain evidence="5">JCM 17337</strain>
    </source>
</reference>
<keyword evidence="1" id="KW-0489">Methyltransferase</keyword>